<dbReference type="RefSeq" id="WP_200353214.1">
    <property type="nucleotide sequence ID" value="NZ_BAABHZ010000002.1"/>
</dbReference>
<gene>
    <name evidence="1" type="ORF">JIN84_21770</name>
</gene>
<sequence length="435" mass="48401">MSEDSQSLKGPEISRQVFGGVLTYDGAGYYPGLELLNLVYGSGDELLPNTEGVKVTKVSHDFARRLVWDPTFQNHPERGNVFVDEGEAEDTLRRLLECLQLEIPNSTAKPSWSRAHFFPYTKSLIHWDARSRSKNNSEHVIIERKYLRGGGALAFKVLRLDPIGPRLERIRAGFGNLYPAKATALDRLASVLAEHGKLETDTNSDQIELKSQTFNDQLDETFRDGVARILGHTDLPAVSRIRAMMNWTGFWLILAEMHRSAKSMKKPVPTILCDCGGAHAQLRRTSQRSLKQILGLIEDAVHDHAKSLSASNIPKRHFQNIRGFFWATAATIKLLNSWKGRKHFTLGLDILEALVLAGCESGSEVPYDVFLDEWLYGRCGIVIGRNGADASDLLTTLDSSIFEDNENELATQMTAAGLLTQYSDATRMVSTGGLK</sequence>
<dbReference type="EMBL" id="JAENIK010000013">
    <property type="protein sequence ID" value="MBK1818265.1"/>
    <property type="molecule type" value="Genomic_DNA"/>
</dbReference>
<protein>
    <submittedName>
        <fullName evidence="1">Uncharacterized protein</fullName>
    </submittedName>
</protein>
<accession>A0A934RA23</accession>
<organism evidence="1 2">
    <name type="scientific">Luteolibacter yonseiensis</name>
    <dbReference type="NCBI Taxonomy" id="1144680"/>
    <lineage>
        <taxon>Bacteria</taxon>
        <taxon>Pseudomonadati</taxon>
        <taxon>Verrucomicrobiota</taxon>
        <taxon>Verrucomicrobiia</taxon>
        <taxon>Verrucomicrobiales</taxon>
        <taxon>Verrucomicrobiaceae</taxon>
        <taxon>Luteolibacter</taxon>
    </lineage>
</organism>
<evidence type="ECO:0000313" key="2">
    <source>
        <dbReference type="Proteomes" id="UP000600139"/>
    </source>
</evidence>
<proteinExistence type="predicted"/>
<dbReference type="AlphaFoldDB" id="A0A934RA23"/>
<keyword evidence="2" id="KW-1185">Reference proteome</keyword>
<reference evidence="1" key="1">
    <citation type="submission" date="2021-01" db="EMBL/GenBank/DDBJ databases">
        <title>Modified the classification status of verrucomicrobia.</title>
        <authorList>
            <person name="Feng X."/>
        </authorList>
    </citation>
    <scope>NUCLEOTIDE SEQUENCE</scope>
    <source>
        <strain evidence="1">JCM 18052</strain>
    </source>
</reference>
<comment type="caution">
    <text evidence="1">The sequence shown here is derived from an EMBL/GenBank/DDBJ whole genome shotgun (WGS) entry which is preliminary data.</text>
</comment>
<evidence type="ECO:0000313" key="1">
    <source>
        <dbReference type="EMBL" id="MBK1818265.1"/>
    </source>
</evidence>
<name>A0A934RA23_9BACT</name>
<dbReference type="Proteomes" id="UP000600139">
    <property type="component" value="Unassembled WGS sequence"/>
</dbReference>